<evidence type="ECO:0000313" key="8">
    <source>
        <dbReference type="Proteomes" id="UP000185669"/>
    </source>
</evidence>
<protein>
    <submittedName>
        <fullName evidence="7">Transcriptional regulator, LacI family</fullName>
    </submittedName>
</protein>
<dbReference type="RefSeq" id="WP_076544245.1">
    <property type="nucleotide sequence ID" value="NZ_FTNC01000005.1"/>
</dbReference>
<accession>A0A1N6TEY1</accession>
<evidence type="ECO:0000256" key="2">
    <source>
        <dbReference type="ARBA" id="ARBA00023015"/>
    </source>
</evidence>
<keyword evidence="4" id="KW-0804">Transcription</keyword>
<dbReference type="PANTHER" id="PTHR30146:SF148">
    <property type="entry name" value="HTH-TYPE TRANSCRIPTIONAL REPRESSOR PURR-RELATED"/>
    <property type="match status" value="1"/>
</dbReference>
<dbReference type="PROSITE" id="PS00356">
    <property type="entry name" value="HTH_LACI_1"/>
    <property type="match status" value="1"/>
</dbReference>
<dbReference type="Pfam" id="PF13377">
    <property type="entry name" value="Peripla_BP_3"/>
    <property type="match status" value="1"/>
</dbReference>
<name>A0A1N6TEY1_9FIRM</name>
<reference evidence="8" key="1">
    <citation type="submission" date="2017-01" db="EMBL/GenBank/DDBJ databases">
        <authorList>
            <person name="Varghese N."/>
            <person name="Submissions S."/>
        </authorList>
    </citation>
    <scope>NUCLEOTIDE SEQUENCE [LARGE SCALE GENOMIC DNA]</scope>
    <source>
        <strain evidence="8">ATCC 700103</strain>
    </source>
</reference>
<dbReference type="SMART" id="SM00354">
    <property type="entry name" value="HTH_LACI"/>
    <property type="match status" value="1"/>
</dbReference>
<dbReference type="CDD" id="cd06267">
    <property type="entry name" value="PBP1_LacI_sugar_binding-like"/>
    <property type="match status" value="1"/>
</dbReference>
<organism evidence="7 8">
    <name type="scientific">Halanaerobium kushneri</name>
    <dbReference type="NCBI Taxonomy" id="56779"/>
    <lineage>
        <taxon>Bacteria</taxon>
        <taxon>Bacillati</taxon>
        <taxon>Bacillota</taxon>
        <taxon>Clostridia</taxon>
        <taxon>Halanaerobiales</taxon>
        <taxon>Halanaerobiaceae</taxon>
        <taxon>Halanaerobium</taxon>
    </lineage>
</organism>
<evidence type="ECO:0000313" key="7">
    <source>
        <dbReference type="EMBL" id="SIQ51817.1"/>
    </source>
</evidence>
<feature type="domain" description="HTH cro/C1-type" evidence="6">
    <location>
        <begin position="3"/>
        <end position="50"/>
    </location>
</feature>
<dbReference type="InterPro" id="IPR028082">
    <property type="entry name" value="Peripla_BP_I"/>
</dbReference>
<evidence type="ECO:0000256" key="4">
    <source>
        <dbReference type="ARBA" id="ARBA00023163"/>
    </source>
</evidence>
<dbReference type="AlphaFoldDB" id="A0A1N6TEY1"/>
<evidence type="ECO:0000256" key="3">
    <source>
        <dbReference type="ARBA" id="ARBA00023125"/>
    </source>
</evidence>
<dbReference type="SUPFAM" id="SSF53822">
    <property type="entry name" value="Periplasmic binding protein-like I"/>
    <property type="match status" value="1"/>
</dbReference>
<evidence type="ECO:0000259" key="6">
    <source>
        <dbReference type="PROSITE" id="PS50943"/>
    </source>
</evidence>
<dbReference type="InterPro" id="IPR001387">
    <property type="entry name" value="Cro/C1-type_HTH"/>
</dbReference>
<dbReference type="GO" id="GO:0003700">
    <property type="term" value="F:DNA-binding transcription factor activity"/>
    <property type="evidence" value="ECO:0007669"/>
    <property type="project" value="TreeGrafter"/>
</dbReference>
<evidence type="ECO:0000259" key="5">
    <source>
        <dbReference type="PROSITE" id="PS50932"/>
    </source>
</evidence>
<dbReference type="GO" id="GO:0000976">
    <property type="term" value="F:transcription cis-regulatory region binding"/>
    <property type="evidence" value="ECO:0007669"/>
    <property type="project" value="TreeGrafter"/>
</dbReference>
<dbReference type="PRINTS" id="PR00036">
    <property type="entry name" value="HTHLACI"/>
</dbReference>
<dbReference type="PROSITE" id="PS50932">
    <property type="entry name" value="HTH_LACI_2"/>
    <property type="match status" value="1"/>
</dbReference>
<dbReference type="InterPro" id="IPR046335">
    <property type="entry name" value="LacI/GalR-like_sensor"/>
</dbReference>
<keyword evidence="8" id="KW-1185">Reference proteome</keyword>
<dbReference type="PROSITE" id="PS50943">
    <property type="entry name" value="HTH_CROC1"/>
    <property type="match status" value="1"/>
</dbReference>
<gene>
    <name evidence="7" type="ORF">SAMN05421834_10553</name>
</gene>
<dbReference type="PANTHER" id="PTHR30146">
    <property type="entry name" value="LACI-RELATED TRANSCRIPTIONAL REPRESSOR"/>
    <property type="match status" value="1"/>
</dbReference>
<dbReference type="Gene3D" id="3.40.50.2300">
    <property type="match status" value="2"/>
</dbReference>
<dbReference type="EMBL" id="FTNC01000005">
    <property type="protein sequence ID" value="SIQ51817.1"/>
    <property type="molecule type" value="Genomic_DNA"/>
</dbReference>
<dbReference type="OrthoDB" id="9796186at2"/>
<dbReference type="Proteomes" id="UP000185669">
    <property type="component" value="Unassembled WGS sequence"/>
</dbReference>
<dbReference type="CDD" id="cd01392">
    <property type="entry name" value="HTH_LacI"/>
    <property type="match status" value="1"/>
</dbReference>
<keyword evidence="3" id="KW-0238">DNA-binding</keyword>
<dbReference type="STRING" id="56779.SAMN05421834_10553"/>
<keyword evidence="1" id="KW-0678">Repressor</keyword>
<dbReference type="Pfam" id="PF00356">
    <property type="entry name" value="LacI"/>
    <property type="match status" value="1"/>
</dbReference>
<sequence length="335" mass="37549">MTTMKDIAEKAGVSRSTVSRVINGHDSVKEEKRKKIMKIVEELNFKPNKVAQSLVSNKSYLIGVIAPNISNPFYSEIIEALEIEANKKGYNIIVCNSGGNIEREKNYLEILYGRQVDGIIVIPSEYKLPHFQELIDNDIPVLTLTKNINNFDSVLVSHQNGGAEVARHFIEMGHKNIGYIGPVPDKEGKLLGFKNELKKHCLEIESSNYIESDFAGRSASQVVYKATTKYLKEHDLKATAFFVVNDLAAFGAIHAFSDFGLKIPEDLSIVGFDNTFFAAESRPTLSSVAQPIEEMGKVSIEILLDKINNKEEKYFTKLLEPYLIVRDSSRINKKS</sequence>
<keyword evidence="2" id="KW-0805">Transcription regulation</keyword>
<dbReference type="InterPro" id="IPR010982">
    <property type="entry name" value="Lambda_DNA-bd_dom_sf"/>
</dbReference>
<proteinExistence type="predicted"/>
<dbReference type="SUPFAM" id="SSF47413">
    <property type="entry name" value="lambda repressor-like DNA-binding domains"/>
    <property type="match status" value="1"/>
</dbReference>
<dbReference type="InterPro" id="IPR000843">
    <property type="entry name" value="HTH_LacI"/>
</dbReference>
<feature type="domain" description="HTH lacI-type" evidence="5">
    <location>
        <begin position="2"/>
        <end position="56"/>
    </location>
</feature>
<evidence type="ECO:0000256" key="1">
    <source>
        <dbReference type="ARBA" id="ARBA00022491"/>
    </source>
</evidence>
<dbReference type="Gene3D" id="1.10.260.40">
    <property type="entry name" value="lambda repressor-like DNA-binding domains"/>
    <property type="match status" value="1"/>
</dbReference>